<proteinExistence type="predicted"/>
<dbReference type="Pfam" id="PF18939">
    <property type="entry name" value="DUF5686"/>
    <property type="match status" value="1"/>
</dbReference>
<evidence type="ECO:0000313" key="1">
    <source>
        <dbReference type="EMBL" id="OIR14126.1"/>
    </source>
</evidence>
<evidence type="ECO:0008006" key="2">
    <source>
        <dbReference type="Google" id="ProtNLM"/>
    </source>
</evidence>
<name>A0A1J5TQ74_9ZZZZ</name>
<accession>A0A1J5TQ74</accession>
<reference evidence="1" key="1">
    <citation type="submission" date="2016-10" db="EMBL/GenBank/DDBJ databases">
        <title>Sequence of Gallionella enrichment culture.</title>
        <authorList>
            <person name="Poehlein A."/>
            <person name="Muehling M."/>
            <person name="Daniel R."/>
        </authorList>
    </citation>
    <scope>NUCLEOTIDE SEQUENCE</scope>
</reference>
<organism evidence="1">
    <name type="scientific">mine drainage metagenome</name>
    <dbReference type="NCBI Taxonomy" id="410659"/>
    <lineage>
        <taxon>unclassified sequences</taxon>
        <taxon>metagenomes</taxon>
        <taxon>ecological metagenomes</taxon>
    </lineage>
</organism>
<dbReference type="EMBL" id="MLJW01000012">
    <property type="protein sequence ID" value="OIR14126.1"/>
    <property type="molecule type" value="Genomic_DNA"/>
</dbReference>
<sequence>MKYKALHDRFHWNNFSYEIYNKLELDLENLNTEKLKKNKLLKPLNFVLDYIDSTSEEKPFLPAYLIETLSDYYYQKSPHKVKEVIKATKTNGIDNESVIKQLGGMYQNIDVYSNFIPVFDKQFISPFNDNGSSYYNFKLLDTQYLSKKRLVHLRFTPKHKGQDVFEGDCWVHDTTYAIQKITLRPAVDANINFISGLSLIQEFKLVNDSTWFLYKDKFVADISPIGNKKISLKGRKTTTYKNVHFNDSTIAKELDENKKAEEVSLLPNVLDKPDSFWKKNRHEELSKSEKTVYVVLDTLEKNPVYIHYRNAVAFIFSGTKDIGNIRIGPWYYWLSDNIWEGPRMRFDLSTNKDFDKHWYFNNYLAYGFNDQKFKGRAEIRYEFHRTPWSYVSLSYRNDLDNGQMYTDQLGTDNIFATIFRRPNIPYKFQNVEEKKLEIFKETNKGFAFGLIASSKQYNALMNLPGKELFPTTTGRAFNNFETSFRIRYAYLERIVAENFDRTSFGSDYPIVELKYTHGFPGILNSSYQYDKIDFSVSHYLKVSPYGVMYINLFGGKIFGTLPYNFLQIAPGNELYYYNKYAFNLMNRFEFLNDKYLGFNIEHNFGPGLFRFIPLTRKWKFRQFWSAKGVAGNLSDANKQLNYVGNYPFKSLDGKTYLELGTGVDNIFKLFRIDLVWRVAPQPAPTETINHFGIFGSFRLSF</sequence>
<dbReference type="AlphaFoldDB" id="A0A1J5TQ74"/>
<comment type="caution">
    <text evidence="1">The sequence shown here is derived from an EMBL/GenBank/DDBJ whole genome shotgun (WGS) entry which is preliminary data.</text>
</comment>
<protein>
    <recommendedName>
        <fullName evidence="2">Carboxypeptidase-like regulatory domain-containing protein</fullName>
    </recommendedName>
</protein>
<dbReference type="InterPro" id="IPR043741">
    <property type="entry name" value="DUF5686"/>
</dbReference>
<gene>
    <name evidence="1" type="ORF">GALL_45860</name>
</gene>